<evidence type="ECO:0000313" key="3">
    <source>
        <dbReference type="Proteomes" id="UP000239366"/>
    </source>
</evidence>
<keyword evidence="3" id="KW-1185">Reference proteome</keyword>
<dbReference type="EMBL" id="MQVX01000001">
    <property type="protein sequence ID" value="PQJ14695.1"/>
    <property type="molecule type" value="Genomic_DNA"/>
</dbReference>
<comment type="caution">
    <text evidence="2">The sequence shown here is derived from an EMBL/GenBank/DDBJ whole genome shotgun (WGS) entry which is preliminary data.</text>
</comment>
<keyword evidence="1" id="KW-1133">Transmembrane helix</keyword>
<sequence>MLRLRLNQWKVRDYLVLFLPIQIGIVQLLSESPEFVERYYSQGIYPLLGQLNRLLWGWIPLSAGDLMYTLFGLWAIRSLYKTLRHFWSNTWFKIKGILATISVVYGTFYLLWGLNYFRLPLEQQLGISTEYSTEELLDLTGRMVSYINAIQENITLDSTAPVQPNASRTEVYQKIAETYATASQRHPILTYHYPSQKTSLYSVPLSYMGYGGYLNPFSGEAQVNGQIPSFRWPSVAAHEVGHQLGYSAEDDTNFLGYWLCFQSDNYQVQYAAYSSALAYLLGDLRRRDPEAFTYYFDLLNEGVKENYRELRRFWDAHENPTEPIFKALFDSYLKVNQQTAGITSYSRVVALLIGYHRIDSFIPPSSIPVP</sequence>
<dbReference type="AlphaFoldDB" id="A0A2S7T5D4"/>
<reference evidence="3" key="1">
    <citation type="submission" date="2016-11" db="EMBL/GenBank/DDBJ databases">
        <title>Trade-off between light-utilization and light-protection in marine flavobacteria.</title>
        <authorList>
            <person name="Kumagai Y."/>
            <person name="Yoshizawa S."/>
            <person name="Kogure K."/>
        </authorList>
    </citation>
    <scope>NUCLEOTIDE SEQUENCE [LARGE SCALE GENOMIC DNA]</scope>
    <source>
        <strain evidence="3">SG-18</strain>
    </source>
</reference>
<feature type="transmembrane region" description="Helical" evidence="1">
    <location>
        <begin position="97"/>
        <end position="117"/>
    </location>
</feature>
<dbReference type="Proteomes" id="UP000239366">
    <property type="component" value="Unassembled WGS sequence"/>
</dbReference>
<feature type="transmembrane region" description="Helical" evidence="1">
    <location>
        <begin position="12"/>
        <end position="30"/>
    </location>
</feature>
<evidence type="ECO:0008006" key="4">
    <source>
        <dbReference type="Google" id="ProtNLM"/>
    </source>
</evidence>
<proteinExistence type="predicted"/>
<keyword evidence="1" id="KW-0812">Transmembrane</keyword>
<dbReference type="SUPFAM" id="SSF55486">
    <property type="entry name" value="Metalloproteases ('zincins'), catalytic domain"/>
    <property type="match status" value="1"/>
</dbReference>
<dbReference type="RefSeq" id="WP_105000330.1">
    <property type="nucleotide sequence ID" value="NZ_MQVX01000001.1"/>
</dbReference>
<name>A0A2S7T5D4_9FLAO</name>
<keyword evidence="1" id="KW-0472">Membrane</keyword>
<organism evidence="2 3">
    <name type="scientific">Aureicoccus marinus</name>
    <dbReference type="NCBI Taxonomy" id="754435"/>
    <lineage>
        <taxon>Bacteria</taxon>
        <taxon>Pseudomonadati</taxon>
        <taxon>Bacteroidota</taxon>
        <taxon>Flavobacteriia</taxon>
        <taxon>Flavobacteriales</taxon>
        <taxon>Flavobacteriaceae</taxon>
        <taxon>Aureicoccus</taxon>
    </lineage>
</organism>
<dbReference type="OrthoDB" id="1048788at2"/>
<accession>A0A2S7T5D4</accession>
<dbReference type="InterPro" id="IPR024294">
    <property type="entry name" value="DUF3810"/>
</dbReference>
<feature type="transmembrane region" description="Helical" evidence="1">
    <location>
        <begin position="55"/>
        <end position="76"/>
    </location>
</feature>
<dbReference type="Pfam" id="PF12725">
    <property type="entry name" value="DUF3810"/>
    <property type="match status" value="1"/>
</dbReference>
<gene>
    <name evidence="2" type="ORF">BST99_02110</name>
</gene>
<protein>
    <recommendedName>
        <fullName evidence="4">Amino acid permease</fullName>
    </recommendedName>
</protein>
<evidence type="ECO:0000256" key="1">
    <source>
        <dbReference type="SAM" id="Phobius"/>
    </source>
</evidence>
<evidence type="ECO:0000313" key="2">
    <source>
        <dbReference type="EMBL" id="PQJ14695.1"/>
    </source>
</evidence>